<dbReference type="AlphaFoldDB" id="A0A9W9Y7K3"/>
<comment type="caution">
    <text evidence="3">The sequence shown here is derived from an EMBL/GenBank/DDBJ whole genome shotgun (WGS) entry which is preliminary data.</text>
</comment>
<name>A0A9W9Y7K3_9CNID</name>
<dbReference type="InterPro" id="IPR016186">
    <property type="entry name" value="C-type_lectin-like/link_sf"/>
</dbReference>
<protein>
    <recommendedName>
        <fullName evidence="2">C-type lectin domain-containing protein</fullName>
    </recommendedName>
</protein>
<accession>A0A9W9Y7K3</accession>
<dbReference type="Gene3D" id="3.10.100.10">
    <property type="entry name" value="Mannose-Binding Protein A, subunit A"/>
    <property type="match status" value="1"/>
</dbReference>
<dbReference type="InterPro" id="IPR001304">
    <property type="entry name" value="C-type_lectin-like"/>
</dbReference>
<dbReference type="Pfam" id="PF00059">
    <property type="entry name" value="Lectin_C"/>
    <property type="match status" value="1"/>
</dbReference>
<dbReference type="InterPro" id="IPR018378">
    <property type="entry name" value="C-type_lectin_CS"/>
</dbReference>
<dbReference type="PROSITE" id="PS00615">
    <property type="entry name" value="C_TYPE_LECTIN_1"/>
    <property type="match status" value="1"/>
</dbReference>
<evidence type="ECO:0000259" key="2">
    <source>
        <dbReference type="PROSITE" id="PS50041"/>
    </source>
</evidence>
<keyword evidence="1" id="KW-1015">Disulfide bond</keyword>
<proteinExistence type="predicted"/>
<sequence length="133" mass="15289">MDVCQDDWTYFKGYCYRKVSSCDSWSSSQGTCATLGASLPSIHSQEENVYVQSLHGGEHSWLGLSDIKTEGTFLWSDGTPFDFHYWAKQQPNNFKNEDCVHTLGFLQGYKYEWNDVNCTDCHRFTCKKGKART</sequence>
<dbReference type="EMBL" id="MU827831">
    <property type="protein sequence ID" value="KAJ7321157.1"/>
    <property type="molecule type" value="Genomic_DNA"/>
</dbReference>
<evidence type="ECO:0000313" key="4">
    <source>
        <dbReference type="Proteomes" id="UP001163046"/>
    </source>
</evidence>
<dbReference type="SMART" id="SM00034">
    <property type="entry name" value="CLECT"/>
    <property type="match status" value="1"/>
</dbReference>
<dbReference type="Proteomes" id="UP001163046">
    <property type="component" value="Unassembled WGS sequence"/>
</dbReference>
<dbReference type="InterPro" id="IPR050111">
    <property type="entry name" value="C-type_lectin/snaclec_domain"/>
</dbReference>
<dbReference type="PANTHER" id="PTHR22803">
    <property type="entry name" value="MANNOSE, PHOSPHOLIPASE, LECTIN RECEPTOR RELATED"/>
    <property type="match status" value="1"/>
</dbReference>
<gene>
    <name evidence="3" type="ORF">OS493_035555</name>
</gene>
<reference evidence="3" key="1">
    <citation type="submission" date="2023-01" db="EMBL/GenBank/DDBJ databases">
        <title>Genome assembly of the deep-sea coral Lophelia pertusa.</title>
        <authorList>
            <person name="Herrera S."/>
            <person name="Cordes E."/>
        </authorList>
    </citation>
    <scope>NUCLEOTIDE SEQUENCE</scope>
    <source>
        <strain evidence="3">USNM1676648</strain>
        <tissue evidence="3">Polyp</tissue>
    </source>
</reference>
<dbReference type="PROSITE" id="PS50041">
    <property type="entry name" value="C_TYPE_LECTIN_2"/>
    <property type="match status" value="1"/>
</dbReference>
<feature type="domain" description="C-type lectin" evidence="2">
    <location>
        <begin position="11"/>
        <end position="127"/>
    </location>
</feature>
<dbReference type="OrthoDB" id="5971029at2759"/>
<evidence type="ECO:0000256" key="1">
    <source>
        <dbReference type="ARBA" id="ARBA00023157"/>
    </source>
</evidence>
<keyword evidence="4" id="KW-1185">Reference proteome</keyword>
<dbReference type="InterPro" id="IPR016187">
    <property type="entry name" value="CTDL_fold"/>
</dbReference>
<evidence type="ECO:0000313" key="3">
    <source>
        <dbReference type="EMBL" id="KAJ7321157.1"/>
    </source>
</evidence>
<organism evidence="3 4">
    <name type="scientific">Desmophyllum pertusum</name>
    <dbReference type="NCBI Taxonomy" id="174260"/>
    <lineage>
        <taxon>Eukaryota</taxon>
        <taxon>Metazoa</taxon>
        <taxon>Cnidaria</taxon>
        <taxon>Anthozoa</taxon>
        <taxon>Hexacorallia</taxon>
        <taxon>Scleractinia</taxon>
        <taxon>Caryophylliina</taxon>
        <taxon>Caryophylliidae</taxon>
        <taxon>Desmophyllum</taxon>
    </lineage>
</organism>
<dbReference type="SUPFAM" id="SSF56436">
    <property type="entry name" value="C-type lectin-like"/>
    <property type="match status" value="1"/>
</dbReference>